<keyword evidence="2" id="KW-1185">Reference proteome</keyword>
<gene>
    <name evidence="1" type="ORF">M9H77_03387</name>
</gene>
<comment type="caution">
    <text evidence="1">The sequence shown here is derived from an EMBL/GenBank/DDBJ whole genome shotgun (WGS) entry which is preliminary data.</text>
</comment>
<evidence type="ECO:0000313" key="1">
    <source>
        <dbReference type="EMBL" id="KAI5682159.1"/>
    </source>
</evidence>
<proteinExistence type="predicted"/>
<accession>A0ACC0CB27</accession>
<sequence length="273" mass="30954">MFFSGEPPLLFSFSSRVRSIAYARLDSADLSLAKRREEVQAKKQKQKKKEKDFILKPSEVEILHRSDVEHQVVDELKDASRMDDDFINDEGVEDGYTTTDSENEKTMSICSEKMPGNGLRSRHLKAPEAQNPPNQSSNVIEEAEVAEASEDVNYLEESFGEIIECGPNRNLRLEKALQKTGRAVKVDIPKDEKRVVGEWSATYATELGIDKFDVDVSNRDIKSMVVHQYLKRRYARMCLEGGLAISLVMDEAQNRNHTLAKPVVLKEQVGFMI</sequence>
<organism evidence="1 2">
    <name type="scientific">Catharanthus roseus</name>
    <name type="common">Madagascar periwinkle</name>
    <name type="synonym">Vinca rosea</name>
    <dbReference type="NCBI Taxonomy" id="4058"/>
    <lineage>
        <taxon>Eukaryota</taxon>
        <taxon>Viridiplantae</taxon>
        <taxon>Streptophyta</taxon>
        <taxon>Embryophyta</taxon>
        <taxon>Tracheophyta</taxon>
        <taxon>Spermatophyta</taxon>
        <taxon>Magnoliopsida</taxon>
        <taxon>eudicotyledons</taxon>
        <taxon>Gunneridae</taxon>
        <taxon>Pentapetalae</taxon>
        <taxon>asterids</taxon>
        <taxon>lamiids</taxon>
        <taxon>Gentianales</taxon>
        <taxon>Apocynaceae</taxon>
        <taxon>Rauvolfioideae</taxon>
        <taxon>Vinceae</taxon>
        <taxon>Catharanthinae</taxon>
        <taxon>Catharanthus</taxon>
    </lineage>
</organism>
<reference evidence="2" key="1">
    <citation type="journal article" date="2023" name="Nat. Plants">
        <title>Single-cell RNA sequencing provides a high-resolution roadmap for understanding the multicellular compartmentation of specialized metabolism.</title>
        <authorList>
            <person name="Sun S."/>
            <person name="Shen X."/>
            <person name="Li Y."/>
            <person name="Li Y."/>
            <person name="Wang S."/>
            <person name="Li R."/>
            <person name="Zhang H."/>
            <person name="Shen G."/>
            <person name="Guo B."/>
            <person name="Wei J."/>
            <person name="Xu J."/>
            <person name="St-Pierre B."/>
            <person name="Chen S."/>
            <person name="Sun C."/>
        </authorList>
    </citation>
    <scope>NUCLEOTIDE SEQUENCE [LARGE SCALE GENOMIC DNA]</scope>
</reference>
<dbReference type="Proteomes" id="UP001060085">
    <property type="component" value="Linkage Group LG01"/>
</dbReference>
<name>A0ACC0CB27_CATRO</name>
<protein>
    <submittedName>
        <fullName evidence="1">Uncharacterized protein</fullName>
    </submittedName>
</protein>
<evidence type="ECO:0000313" key="2">
    <source>
        <dbReference type="Proteomes" id="UP001060085"/>
    </source>
</evidence>
<dbReference type="EMBL" id="CM044701">
    <property type="protein sequence ID" value="KAI5682159.1"/>
    <property type="molecule type" value="Genomic_DNA"/>
</dbReference>